<dbReference type="Proteomes" id="UP000631114">
    <property type="component" value="Unassembled WGS sequence"/>
</dbReference>
<evidence type="ECO:0000256" key="1">
    <source>
        <dbReference type="ARBA" id="ARBA00023054"/>
    </source>
</evidence>
<evidence type="ECO:0000256" key="2">
    <source>
        <dbReference type="SAM" id="Coils"/>
    </source>
</evidence>
<dbReference type="SUPFAM" id="SSF101447">
    <property type="entry name" value="Formin homology 2 domain (FH2 domain)"/>
    <property type="match status" value="1"/>
</dbReference>
<organism evidence="4 5">
    <name type="scientific">Coptis chinensis</name>
    <dbReference type="NCBI Taxonomy" id="261450"/>
    <lineage>
        <taxon>Eukaryota</taxon>
        <taxon>Viridiplantae</taxon>
        <taxon>Streptophyta</taxon>
        <taxon>Embryophyta</taxon>
        <taxon>Tracheophyta</taxon>
        <taxon>Spermatophyta</taxon>
        <taxon>Magnoliopsida</taxon>
        <taxon>Ranunculales</taxon>
        <taxon>Ranunculaceae</taxon>
        <taxon>Coptidoideae</taxon>
        <taxon>Coptis</taxon>
    </lineage>
</organism>
<feature type="compositionally biased region" description="Basic and acidic residues" evidence="3">
    <location>
        <begin position="118"/>
        <end position="131"/>
    </location>
</feature>
<comment type="caution">
    <text evidence="4">The sequence shown here is derived from an EMBL/GenBank/DDBJ whole genome shotgun (WGS) entry which is preliminary data.</text>
</comment>
<evidence type="ECO:0000313" key="5">
    <source>
        <dbReference type="Proteomes" id="UP000631114"/>
    </source>
</evidence>
<accession>A0A835LM51</accession>
<keyword evidence="1 2" id="KW-0175">Coiled coil</keyword>
<dbReference type="EMBL" id="JADFTS010000007">
    <property type="protein sequence ID" value="KAF9596544.1"/>
    <property type="molecule type" value="Genomic_DNA"/>
</dbReference>
<dbReference type="AlphaFoldDB" id="A0A835LM51"/>
<dbReference type="OrthoDB" id="1922539at2759"/>
<protein>
    <recommendedName>
        <fullName evidence="6">Protein CHUP1, chloroplastic</fullName>
    </recommendedName>
</protein>
<dbReference type="GO" id="GO:0055028">
    <property type="term" value="C:cortical microtubule"/>
    <property type="evidence" value="ECO:0007669"/>
    <property type="project" value="TreeGrafter"/>
</dbReference>
<evidence type="ECO:0000256" key="3">
    <source>
        <dbReference type="SAM" id="MobiDB-lite"/>
    </source>
</evidence>
<dbReference type="PANTHER" id="PTHR31342:SF48">
    <property type="entry name" value="CHUP1-LIKE PROTEIN"/>
    <property type="match status" value="1"/>
</dbReference>
<feature type="coiled-coil region" evidence="2">
    <location>
        <begin position="17"/>
        <end position="44"/>
    </location>
</feature>
<reference evidence="4 5" key="1">
    <citation type="submission" date="2020-10" db="EMBL/GenBank/DDBJ databases">
        <title>The Coptis chinensis genome and diversification of protoberbering-type alkaloids.</title>
        <authorList>
            <person name="Wang B."/>
            <person name="Shu S."/>
            <person name="Song C."/>
            <person name="Liu Y."/>
        </authorList>
    </citation>
    <scope>NUCLEOTIDE SEQUENCE [LARGE SCALE GENOMIC DNA]</scope>
    <source>
        <strain evidence="4">HL-2020</strain>
        <tissue evidence="4">Leaf</tissue>
    </source>
</reference>
<evidence type="ECO:0008006" key="6">
    <source>
        <dbReference type="Google" id="ProtNLM"/>
    </source>
</evidence>
<evidence type="ECO:0000313" key="4">
    <source>
        <dbReference type="EMBL" id="KAF9596544.1"/>
    </source>
</evidence>
<dbReference type="GO" id="GO:0072699">
    <property type="term" value="P:protein localization to cortical microtubule cytoskeleton"/>
    <property type="evidence" value="ECO:0007669"/>
    <property type="project" value="TreeGrafter"/>
</dbReference>
<feature type="compositionally biased region" description="Basic and acidic residues" evidence="3">
    <location>
        <begin position="90"/>
        <end position="109"/>
    </location>
</feature>
<name>A0A835LM51_9MAGN</name>
<feature type="region of interest" description="Disordered" evidence="3">
    <location>
        <begin position="86"/>
        <end position="152"/>
    </location>
</feature>
<proteinExistence type="predicted"/>
<feature type="compositionally biased region" description="Pro residues" evidence="3">
    <location>
        <begin position="133"/>
        <end position="148"/>
    </location>
</feature>
<dbReference type="PANTHER" id="PTHR31342">
    <property type="entry name" value="PROTEIN CHUP1, CHLOROPLASTIC"/>
    <property type="match status" value="1"/>
</dbReference>
<keyword evidence="5" id="KW-1185">Reference proteome</keyword>
<dbReference type="InterPro" id="IPR040265">
    <property type="entry name" value="CHUP1/IPGA1-like"/>
</dbReference>
<gene>
    <name evidence="4" type="ORF">IFM89_012275</name>
</gene>
<sequence length="465" mass="53051">MRSDEDDPYLNITTKELETSLQRNLCLERENEQLRQEVVRLKAKVCSLKTKNIEKKSAPRKKMASGNNTILSLQKQLVELSISEVSPTGEKLDCKPDSTETTAKVEKPSHIPKPPPRATKDMPEEENEKKVKPPPAPPPPPPPPPPPSKSLASANVVRRVPGVMEFYHSLTRKDARIDGKTCAAGVQFAANARNMIGEIENRSTYLMAIKSDVETQGNLIRFLTKEVENTAYKEISDVEAFVKWLDRELSYLVDERAVLKHFPEWPEQKADAMREAAFTYRDLSNLRSEVSSFKDNPKEALSLSLRRMQALQDRLERSVHNIQRTRESMSKKYRGFQIPCEWMLDNGMISQRPEQERKGRQRNSLLLPHPVVHVYVELKLSSMRLAKEYMKRVANELQNKECSPKEDSMLQGARFAFRVHQFAGGFDTEAMNAFEELRKIGTGHQGDQQTIGSLAQLHSIRCQSR</sequence>